<accession>X6NQN2</accession>
<dbReference type="AlphaFoldDB" id="X6NQN2"/>
<keyword evidence="2" id="KW-0472">Membrane</keyword>
<feature type="region of interest" description="Disordered" evidence="1">
    <location>
        <begin position="1"/>
        <end position="33"/>
    </location>
</feature>
<evidence type="ECO:0000256" key="2">
    <source>
        <dbReference type="SAM" id="Phobius"/>
    </source>
</evidence>
<organism evidence="3 4">
    <name type="scientific">Reticulomyxa filosa</name>
    <dbReference type="NCBI Taxonomy" id="46433"/>
    <lineage>
        <taxon>Eukaryota</taxon>
        <taxon>Sar</taxon>
        <taxon>Rhizaria</taxon>
        <taxon>Retaria</taxon>
        <taxon>Foraminifera</taxon>
        <taxon>Monothalamids</taxon>
        <taxon>Reticulomyxidae</taxon>
        <taxon>Reticulomyxa</taxon>
    </lineage>
</organism>
<keyword evidence="2" id="KW-0812">Transmembrane</keyword>
<protein>
    <submittedName>
        <fullName evidence="3">Uncharacterized protein</fullName>
    </submittedName>
</protein>
<reference evidence="3 4" key="1">
    <citation type="journal article" date="2013" name="Curr. Biol.">
        <title>The Genome of the Foraminiferan Reticulomyxa filosa.</title>
        <authorList>
            <person name="Glockner G."/>
            <person name="Hulsmann N."/>
            <person name="Schleicher M."/>
            <person name="Noegel A.A."/>
            <person name="Eichinger L."/>
            <person name="Gallinger C."/>
            <person name="Pawlowski J."/>
            <person name="Sierra R."/>
            <person name="Euteneuer U."/>
            <person name="Pillet L."/>
            <person name="Moustafa A."/>
            <person name="Platzer M."/>
            <person name="Groth M."/>
            <person name="Szafranski K."/>
            <person name="Schliwa M."/>
        </authorList>
    </citation>
    <scope>NUCLEOTIDE SEQUENCE [LARGE SCALE GENOMIC DNA]</scope>
</reference>
<gene>
    <name evidence="3" type="ORF">RFI_08903</name>
</gene>
<evidence type="ECO:0000313" key="4">
    <source>
        <dbReference type="Proteomes" id="UP000023152"/>
    </source>
</evidence>
<comment type="caution">
    <text evidence="3">The sequence shown here is derived from an EMBL/GenBank/DDBJ whole genome shotgun (WGS) entry which is preliminary data.</text>
</comment>
<dbReference type="Proteomes" id="UP000023152">
    <property type="component" value="Unassembled WGS sequence"/>
</dbReference>
<feature type="transmembrane region" description="Helical" evidence="2">
    <location>
        <begin position="135"/>
        <end position="155"/>
    </location>
</feature>
<keyword evidence="2" id="KW-1133">Transmembrane helix</keyword>
<evidence type="ECO:0000256" key="1">
    <source>
        <dbReference type="SAM" id="MobiDB-lite"/>
    </source>
</evidence>
<dbReference type="EMBL" id="ASPP01006791">
    <property type="protein sequence ID" value="ETO28228.1"/>
    <property type="molecule type" value="Genomic_DNA"/>
</dbReference>
<evidence type="ECO:0000313" key="3">
    <source>
        <dbReference type="EMBL" id="ETO28228.1"/>
    </source>
</evidence>
<proteinExistence type="predicted"/>
<keyword evidence="4" id="KW-1185">Reference proteome</keyword>
<name>X6NQN2_RETFI</name>
<sequence>MLMSLEKGALKSLGEDKQEINNGPSVAELRPLDDWKADSQTESLYLQLNDQASDEMSNRQVPPTIALSLSGLVSGESTISDTKKCEDSEENGDIVSHAYKDKPVYDVIGPIMDGTTCQLFAVQCKNGNTVNGDRYVMKAIPVLFLLIFFLLVYFFKKRFFLFKRSEISARQFNTECALLKLCTGIEEIIQFEVHTFFFFFCFTKTETKKMDFFFFFLKNFGCKQKRYRIKDWFEDDHYHYIVTEAGLYDLYC</sequence>